<dbReference type="RefSeq" id="WP_131756613.1">
    <property type="nucleotide sequence ID" value="NZ_CAACUY010000018.1"/>
</dbReference>
<evidence type="ECO:0000259" key="2">
    <source>
        <dbReference type="Pfam" id="PF13193"/>
    </source>
</evidence>
<comment type="caution">
    <text evidence="3">The sequence shown here is derived from an EMBL/GenBank/DDBJ whole genome shotgun (WGS) entry which is preliminary data.</text>
</comment>
<dbReference type="Gene3D" id="3.40.50.12780">
    <property type="entry name" value="N-terminal domain of ligase-like"/>
    <property type="match status" value="1"/>
</dbReference>
<evidence type="ECO:0000313" key="3">
    <source>
        <dbReference type="EMBL" id="MFD0684527.1"/>
    </source>
</evidence>
<reference evidence="4" key="1">
    <citation type="journal article" date="2019" name="Int. J. Syst. Evol. Microbiol.">
        <title>The Global Catalogue of Microorganisms (GCM) 10K type strain sequencing project: providing services to taxonomists for standard genome sequencing and annotation.</title>
        <authorList>
            <consortium name="The Broad Institute Genomics Platform"/>
            <consortium name="The Broad Institute Genome Sequencing Center for Infectious Disease"/>
            <person name="Wu L."/>
            <person name="Ma J."/>
        </authorList>
    </citation>
    <scope>NUCLEOTIDE SEQUENCE [LARGE SCALE GENOMIC DNA]</scope>
    <source>
        <strain evidence="4">JCM 9371</strain>
    </source>
</reference>
<evidence type="ECO:0000259" key="1">
    <source>
        <dbReference type="Pfam" id="PF00501"/>
    </source>
</evidence>
<protein>
    <submittedName>
        <fullName evidence="3">AMP-binding protein</fullName>
    </submittedName>
</protein>
<dbReference type="InterPro" id="IPR045851">
    <property type="entry name" value="AMP-bd_C_sf"/>
</dbReference>
<dbReference type="InterPro" id="IPR042099">
    <property type="entry name" value="ANL_N_sf"/>
</dbReference>
<sequence>MSHHTEGPRPLVLVPEDLPRVEAVPLAERDLPRSTHELLVRSAERYGDSPALHLLGEGRPWREAETWTYADLLRRTRQTANAYLDAGLVPGEPVALLLPNGGQAFAAFLAAQAVGIANPVNPMLAEDHVHDILALTGARLLVAAPASVEKARAIAKRLPGLRVLDAGELADASARQPDRLRTRYRPGPDDLAAYFHTGGTTGTPKVAPHTHANEVYTAWALGCSGGYLDDSVGLSGLPLFHVNAVHVTGLAPFMHGRPVVSLGPLGYRDRALMADFWRIIEHYRVTSFSGVPTVYASLPPVPDDVDLSSLRAGAVGAAPLPRAVRSAFEESAKVPMLEGYGLTEATCVSAATPALAPRPGTVGLRLPYQRIKAVHVDAAGAPAADCAPGETGVLAIRGPNVFPGYLRDGRPDPSGTVFDGWLVTGDLGSVDADGYVRLAGRAKDLIIRGGHNIDPGPIEESLLAHPAIGSAAVVAGPDAHSGEVPVAYVTLAPGAEADENELVAWAARHAPEPAAAPKAVRIRDALPLTAVGKVFKPELAADAVRHAVLAELAETGTAGTVEVVLRDGRPHATVLVEDDPSTLTGRLNRYSFTSTVETLG</sequence>
<evidence type="ECO:0000313" key="4">
    <source>
        <dbReference type="Proteomes" id="UP001597063"/>
    </source>
</evidence>
<dbReference type="InterPro" id="IPR000873">
    <property type="entry name" value="AMP-dep_synth/lig_dom"/>
</dbReference>
<dbReference type="PANTHER" id="PTHR43767">
    <property type="entry name" value="LONG-CHAIN-FATTY-ACID--COA LIGASE"/>
    <property type="match status" value="1"/>
</dbReference>
<dbReference type="Pfam" id="PF13193">
    <property type="entry name" value="AMP-binding_C"/>
    <property type="match status" value="1"/>
</dbReference>
<gene>
    <name evidence="3" type="ORF">ACFQZM_08475</name>
</gene>
<dbReference type="InterPro" id="IPR020845">
    <property type="entry name" value="AMP-binding_CS"/>
</dbReference>
<dbReference type="SUPFAM" id="SSF56801">
    <property type="entry name" value="Acetyl-CoA synthetase-like"/>
    <property type="match status" value="1"/>
</dbReference>
<dbReference type="PANTHER" id="PTHR43767:SF1">
    <property type="entry name" value="NONRIBOSOMAL PEPTIDE SYNTHASE PES1 (EUROFUNG)-RELATED"/>
    <property type="match status" value="1"/>
</dbReference>
<dbReference type="Pfam" id="PF00501">
    <property type="entry name" value="AMP-binding"/>
    <property type="match status" value="1"/>
</dbReference>
<keyword evidence="4" id="KW-1185">Reference proteome</keyword>
<dbReference type="Gene3D" id="3.30.300.30">
    <property type="match status" value="1"/>
</dbReference>
<name>A0ABW2XDK5_9ACTN</name>
<dbReference type="InterPro" id="IPR025110">
    <property type="entry name" value="AMP-bd_C"/>
</dbReference>
<dbReference type="Proteomes" id="UP001597063">
    <property type="component" value="Unassembled WGS sequence"/>
</dbReference>
<feature type="domain" description="AMP-dependent synthetase/ligase" evidence="1">
    <location>
        <begin position="41"/>
        <end position="406"/>
    </location>
</feature>
<dbReference type="PROSITE" id="PS00455">
    <property type="entry name" value="AMP_BINDING"/>
    <property type="match status" value="1"/>
</dbReference>
<accession>A0ABW2XDK5</accession>
<dbReference type="EMBL" id="JBHTGP010000003">
    <property type="protein sequence ID" value="MFD0684527.1"/>
    <property type="molecule type" value="Genomic_DNA"/>
</dbReference>
<proteinExistence type="predicted"/>
<feature type="domain" description="AMP-binding enzyme C-terminal" evidence="2">
    <location>
        <begin position="458"/>
        <end position="533"/>
    </location>
</feature>
<dbReference type="InterPro" id="IPR050237">
    <property type="entry name" value="ATP-dep_AMP-bd_enzyme"/>
</dbReference>
<organism evidence="3 4">
    <name type="scientific">Actinomadura fibrosa</name>
    <dbReference type="NCBI Taxonomy" id="111802"/>
    <lineage>
        <taxon>Bacteria</taxon>
        <taxon>Bacillati</taxon>
        <taxon>Actinomycetota</taxon>
        <taxon>Actinomycetes</taxon>
        <taxon>Streptosporangiales</taxon>
        <taxon>Thermomonosporaceae</taxon>
        <taxon>Actinomadura</taxon>
    </lineage>
</organism>